<dbReference type="PANTHER" id="PTHR30093">
    <property type="entry name" value="GENERAL SECRETION PATHWAY PROTEIN G"/>
    <property type="match status" value="1"/>
</dbReference>
<reference evidence="3 4" key="1">
    <citation type="submission" date="2019-02" db="EMBL/GenBank/DDBJ databases">
        <title>Deep-cultivation of Planctomycetes and their phenomic and genomic characterization uncovers novel biology.</title>
        <authorList>
            <person name="Wiegand S."/>
            <person name="Jogler M."/>
            <person name="Boedeker C."/>
            <person name="Pinto D."/>
            <person name="Vollmers J."/>
            <person name="Rivas-Marin E."/>
            <person name="Kohn T."/>
            <person name="Peeters S.H."/>
            <person name="Heuer A."/>
            <person name="Rast P."/>
            <person name="Oberbeckmann S."/>
            <person name="Bunk B."/>
            <person name="Jeske O."/>
            <person name="Meyerdierks A."/>
            <person name="Storesund J.E."/>
            <person name="Kallscheuer N."/>
            <person name="Luecker S."/>
            <person name="Lage O.M."/>
            <person name="Pohl T."/>
            <person name="Merkel B.J."/>
            <person name="Hornburger P."/>
            <person name="Mueller R.-W."/>
            <person name="Bruemmer F."/>
            <person name="Labrenz M."/>
            <person name="Spormann A.M."/>
            <person name="Op den Camp H."/>
            <person name="Overmann J."/>
            <person name="Amann R."/>
            <person name="Jetten M.S.M."/>
            <person name="Mascher T."/>
            <person name="Medema M.H."/>
            <person name="Devos D.P."/>
            <person name="Kaster A.-K."/>
            <person name="Ovreas L."/>
            <person name="Rohde M."/>
            <person name="Galperin M.Y."/>
            <person name="Jogler C."/>
        </authorList>
    </citation>
    <scope>NUCLEOTIDE SEQUENCE [LARGE SCALE GENOMIC DNA]</scope>
    <source>
        <strain evidence="3 4">Pan216</strain>
    </source>
</reference>
<dbReference type="InterPro" id="IPR011453">
    <property type="entry name" value="DUF1559"/>
</dbReference>
<feature type="transmembrane region" description="Helical" evidence="1">
    <location>
        <begin position="102"/>
        <end position="127"/>
    </location>
</feature>
<dbReference type="InterPro" id="IPR012902">
    <property type="entry name" value="N_methyl_site"/>
</dbReference>
<dbReference type="SUPFAM" id="SSF54523">
    <property type="entry name" value="Pili subunits"/>
    <property type="match status" value="1"/>
</dbReference>
<dbReference type="NCBIfam" id="TIGR04294">
    <property type="entry name" value="pre_pil_HX9DG"/>
    <property type="match status" value="1"/>
</dbReference>
<organism evidence="3 4">
    <name type="scientific">Kolteria novifilia</name>
    <dbReference type="NCBI Taxonomy" id="2527975"/>
    <lineage>
        <taxon>Bacteria</taxon>
        <taxon>Pseudomonadati</taxon>
        <taxon>Planctomycetota</taxon>
        <taxon>Planctomycetia</taxon>
        <taxon>Kolteriales</taxon>
        <taxon>Kolteriaceae</taxon>
        <taxon>Kolteria</taxon>
    </lineage>
</organism>
<dbReference type="Pfam" id="PF07963">
    <property type="entry name" value="N_methyl"/>
    <property type="match status" value="1"/>
</dbReference>
<dbReference type="Proteomes" id="UP000317093">
    <property type="component" value="Chromosome"/>
</dbReference>
<gene>
    <name evidence="3" type="primary">xcpT_28</name>
    <name evidence="3" type="ORF">Pan216_55630</name>
</gene>
<dbReference type="KEGG" id="knv:Pan216_55630"/>
<feature type="domain" description="DUF1559" evidence="2">
    <location>
        <begin position="128"/>
        <end position="392"/>
    </location>
</feature>
<dbReference type="NCBIfam" id="TIGR02532">
    <property type="entry name" value="IV_pilin_GFxxxE"/>
    <property type="match status" value="1"/>
</dbReference>
<dbReference type="AlphaFoldDB" id="A0A518BCG0"/>
<evidence type="ECO:0000313" key="4">
    <source>
        <dbReference type="Proteomes" id="UP000317093"/>
    </source>
</evidence>
<evidence type="ECO:0000313" key="3">
    <source>
        <dbReference type="EMBL" id="QDU64672.1"/>
    </source>
</evidence>
<dbReference type="InterPro" id="IPR045584">
    <property type="entry name" value="Pilin-like"/>
</dbReference>
<keyword evidence="4" id="KW-1185">Reference proteome</keyword>
<proteinExistence type="predicted"/>
<dbReference type="Gene3D" id="3.30.700.10">
    <property type="entry name" value="Glycoprotein, Type 4 Pilin"/>
    <property type="match status" value="1"/>
</dbReference>
<evidence type="ECO:0000256" key="1">
    <source>
        <dbReference type="SAM" id="Phobius"/>
    </source>
</evidence>
<dbReference type="InterPro" id="IPR027558">
    <property type="entry name" value="Pre_pil_HX9DG_C"/>
</dbReference>
<dbReference type="PANTHER" id="PTHR30093:SF2">
    <property type="entry name" value="TYPE II SECRETION SYSTEM PROTEIN H"/>
    <property type="match status" value="1"/>
</dbReference>
<name>A0A518BCG0_9BACT</name>
<keyword evidence="1" id="KW-0472">Membrane</keyword>
<evidence type="ECO:0000259" key="2">
    <source>
        <dbReference type="Pfam" id="PF07596"/>
    </source>
</evidence>
<keyword evidence="1" id="KW-1133">Transmembrane helix</keyword>
<dbReference type="PROSITE" id="PS00409">
    <property type="entry name" value="PROKAR_NTER_METHYL"/>
    <property type="match status" value="1"/>
</dbReference>
<accession>A0A518BCG0</accession>
<dbReference type="Pfam" id="PF07596">
    <property type="entry name" value="SBP_bac_10"/>
    <property type="match status" value="1"/>
</dbReference>
<sequence length="410" mass="44497">MAFHSTPMLLGHFSRTESLFRTWSEHSVEPISHSVAFVGSLSRITIICAETVAEAGAWLVAYHVVADASVVLVATLFVWANESRSRHRHVTIGDLSMRRSRTGFTLVELLVVIAIIGILVALLLPAVQQARESARRVQCVSKLKQWGVALSNYMETHGILPVQATRLDNSVPGGNGNASETRRSWMVHLLPFIDQQAIYDRMNMERRGLVAPNLALIQQPLAAANCPSDPAAGRLHEGSTDARDIDLSATNYAASVGDHRNNSPAGVGVHPVFGQDSNATYPTSRAASFTRGVIGRSGYSARPNEVTDGLSKTIFVGEVVGFWCAWQNWGYESWTTTAHSVNSFNFRALAASDQENAISNASECITFRSHHPGGANFLFGDGTVHFLNDAIDGAIYRAMASKAGGEIFEF</sequence>
<keyword evidence="1" id="KW-0812">Transmembrane</keyword>
<protein>
    <submittedName>
        <fullName evidence="3">Type II secretion system protein G</fullName>
    </submittedName>
</protein>
<dbReference type="EMBL" id="CP036279">
    <property type="protein sequence ID" value="QDU64672.1"/>
    <property type="molecule type" value="Genomic_DNA"/>
</dbReference>
<feature type="transmembrane region" description="Helical" evidence="1">
    <location>
        <begin position="60"/>
        <end position="81"/>
    </location>
</feature>
<dbReference type="OrthoDB" id="276576at2"/>